<sequence>MSVRRTTRASSRQSSRGVSPAFTESSALPVTTSRRAGPDSLPAVNLRSSTAYGKDPLFLATTRAGRHTGQVIESVLGDLLEPVREDATNASQAARAARNSPAVRSTTGRPRGRPSKQPAQSSVDPDRTFGEESNLFGAAGFDTSSVNQSSDQEDYDDLANERKPLSNVYKPLRGPLQQPQPPRAVVNQQTPKPIATQHRPVTPKTPILQKKTSPANNNLNVPRPVKPSWEWRSTFDSVHQYLKDWLLHLWDVIRDLVPFAVKVLGLLFLGIFALSFVTGVFNALFNNSRTSDSFGEDGDIADIGYQFHGLDLRHNLGQFIPNWLAHPLENLGPDILSDINNSIRNLDYKYSYLKRKTEIDEKTISRIEKSLPDFLVVRKNDRGKMEIPLEFWGALRDLILSDGDLLPSSAPPTVVSTGEGVSMKEFEKKADQLWQKYIKENQAKITSWSSTEFEEKFPHLFKKHILASKSEIVDMIRHSWKDNNEAVKQELSTLSKKLDKARDQIIQLQDTPSSMSSDKLKAMISNHINNILPIAQLEALISANVKGNVNWGLSRVNHWSHGTGAVINILMTSPNYAFPSMNQWTHQKLFRWFIGNPVPTPNPPEAALTKWDEHGECWCSPAKHDNGFGPTIGVISGSDIFPDQVVVEHISPSASLEPGAAPREMELYAYIENFDTYDAVSGLSKEMFGEPDSKLKYHYVKVAEWTYNAELGSNSAQAFNVAIDLKQFSAPTNKLVVRAKNNWGGDSVEYTCLYRIRVHGEIAVAPKD</sequence>
<dbReference type="GO" id="GO:0043495">
    <property type="term" value="F:protein-membrane adaptor activity"/>
    <property type="evidence" value="ECO:0007669"/>
    <property type="project" value="TreeGrafter"/>
</dbReference>
<feature type="compositionally biased region" description="Polar residues" evidence="6">
    <location>
        <begin position="210"/>
        <end position="220"/>
    </location>
</feature>
<evidence type="ECO:0000256" key="4">
    <source>
        <dbReference type="ARBA" id="ARBA00023136"/>
    </source>
</evidence>
<evidence type="ECO:0000256" key="3">
    <source>
        <dbReference type="ARBA" id="ARBA00022989"/>
    </source>
</evidence>
<proteinExistence type="predicted"/>
<feature type="compositionally biased region" description="Low complexity" evidence="6">
    <location>
        <begin position="88"/>
        <end position="105"/>
    </location>
</feature>
<evidence type="ECO:0000256" key="1">
    <source>
        <dbReference type="ARBA" id="ARBA00004370"/>
    </source>
</evidence>
<dbReference type="InterPro" id="IPR012919">
    <property type="entry name" value="SUN_dom"/>
</dbReference>
<reference evidence="9 10" key="1">
    <citation type="journal article" date="2013" name="BMC Genomics">
        <title>Genomics-driven discovery of the pneumocandin biosynthetic gene cluster in the fungus Glarea lozoyensis.</title>
        <authorList>
            <person name="Chen L."/>
            <person name="Yue Q."/>
            <person name="Zhang X."/>
            <person name="Xiang M."/>
            <person name="Wang C."/>
            <person name="Li S."/>
            <person name="Che Y."/>
            <person name="Ortiz-Lopez F.J."/>
            <person name="Bills G.F."/>
            <person name="Liu X."/>
            <person name="An Z."/>
        </authorList>
    </citation>
    <scope>NUCLEOTIDE SEQUENCE [LARGE SCALE GENOMIC DNA]</scope>
    <source>
        <strain evidence="10">ATCC 20868 / MF5171</strain>
    </source>
</reference>
<evidence type="ECO:0000313" key="9">
    <source>
        <dbReference type="EMBL" id="EPE24319.1"/>
    </source>
</evidence>
<evidence type="ECO:0000259" key="8">
    <source>
        <dbReference type="PROSITE" id="PS51469"/>
    </source>
</evidence>
<dbReference type="KEGG" id="glz:GLAREA_08171"/>
<accession>S3CGF0</accession>
<protein>
    <recommendedName>
        <fullName evidence="8">SUN domain-containing protein</fullName>
    </recommendedName>
</protein>
<dbReference type="EMBL" id="KE145373">
    <property type="protein sequence ID" value="EPE24319.1"/>
    <property type="molecule type" value="Genomic_DNA"/>
</dbReference>
<dbReference type="AlphaFoldDB" id="S3CGF0"/>
<name>S3CGF0_GLAL2</name>
<comment type="subcellular location">
    <subcellularLocation>
        <location evidence="1">Membrane</location>
    </subcellularLocation>
</comment>
<dbReference type="InterPro" id="IPR045119">
    <property type="entry name" value="SUN1-5"/>
</dbReference>
<dbReference type="HOGENOM" id="CLU_021159_1_0_1"/>
<keyword evidence="3 7" id="KW-1133">Transmembrane helix</keyword>
<dbReference type="GO" id="GO:0034993">
    <property type="term" value="C:meiotic nuclear membrane microtubule tethering complex"/>
    <property type="evidence" value="ECO:0007669"/>
    <property type="project" value="TreeGrafter"/>
</dbReference>
<keyword evidence="10" id="KW-1185">Reference proteome</keyword>
<feature type="region of interest" description="Disordered" evidence="6">
    <location>
        <begin position="87"/>
        <end position="156"/>
    </location>
</feature>
<evidence type="ECO:0000256" key="2">
    <source>
        <dbReference type="ARBA" id="ARBA00022692"/>
    </source>
</evidence>
<keyword evidence="5" id="KW-0175">Coiled coil</keyword>
<dbReference type="Pfam" id="PF07738">
    <property type="entry name" value="Sad1_UNC"/>
    <property type="match status" value="1"/>
</dbReference>
<feature type="domain" description="SUN" evidence="8">
    <location>
        <begin position="564"/>
        <end position="763"/>
    </location>
</feature>
<dbReference type="RefSeq" id="XP_008088407.1">
    <property type="nucleotide sequence ID" value="XM_008090216.1"/>
</dbReference>
<organism evidence="9 10">
    <name type="scientific">Glarea lozoyensis (strain ATCC 20868 / MF5171)</name>
    <dbReference type="NCBI Taxonomy" id="1116229"/>
    <lineage>
        <taxon>Eukaryota</taxon>
        <taxon>Fungi</taxon>
        <taxon>Dikarya</taxon>
        <taxon>Ascomycota</taxon>
        <taxon>Pezizomycotina</taxon>
        <taxon>Leotiomycetes</taxon>
        <taxon>Helotiales</taxon>
        <taxon>Helotiaceae</taxon>
        <taxon>Glarea</taxon>
    </lineage>
</organism>
<dbReference type="Proteomes" id="UP000016922">
    <property type="component" value="Unassembled WGS sequence"/>
</dbReference>
<dbReference type="PANTHER" id="PTHR12911">
    <property type="entry name" value="SAD1/UNC-84-LIKE PROTEIN-RELATED"/>
    <property type="match status" value="1"/>
</dbReference>
<keyword evidence="4 7" id="KW-0472">Membrane</keyword>
<feature type="compositionally biased region" description="Low complexity" evidence="6">
    <location>
        <begin position="1"/>
        <end position="16"/>
    </location>
</feature>
<feature type="region of interest" description="Disordered" evidence="6">
    <location>
        <begin position="168"/>
        <end position="221"/>
    </location>
</feature>
<evidence type="ECO:0000256" key="7">
    <source>
        <dbReference type="SAM" id="Phobius"/>
    </source>
</evidence>
<dbReference type="Gene3D" id="2.60.120.260">
    <property type="entry name" value="Galactose-binding domain-like"/>
    <property type="match status" value="1"/>
</dbReference>
<dbReference type="OMA" id="ELASHMV"/>
<feature type="region of interest" description="Disordered" evidence="6">
    <location>
        <begin position="1"/>
        <end position="48"/>
    </location>
</feature>
<dbReference type="eggNOG" id="ENOG502SU65">
    <property type="taxonomic scope" value="Eukaryota"/>
</dbReference>
<dbReference type="PROSITE" id="PS51469">
    <property type="entry name" value="SUN"/>
    <property type="match status" value="1"/>
</dbReference>
<evidence type="ECO:0000256" key="6">
    <source>
        <dbReference type="SAM" id="MobiDB-lite"/>
    </source>
</evidence>
<feature type="transmembrane region" description="Helical" evidence="7">
    <location>
        <begin position="263"/>
        <end position="285"/>
    </location>
</feature>
<keyword evidence="2 7" id="KW-0812">Transmembrane</keyword>
<dbReference type="PANTHER" id="PTHR12911:SF8">
    <property type="entry name" value="KLAROID PROTEIN-RELATED"/>
    <property type="match status" value="1"/>
</dbReference>
<evidence type="ECO:0000256" key="5">
    <source>
        <dbReference type="SAM" id="Coils"/>
    </source>
</evidence>
<feature type="coiled-coil region" evidence="5">
    <location>
        <begin position="477"/>
        <end position="511"/>
    </location>
</feature>
<dbReference type="STRING" id="1116229.S3CGF0"/>
<feature type="compositionally biased region" description="Polar residues" evidence="6">
    <location>
        <begin position="22"/>
        <end position="34"/>
    </location>
</feature>
<evidence type="ECO:0000313" key="10">
    <source>
        <dbReference type="Proteomes" id="UP000016922"/>
    </source>
</evidence>
<gene>
    <name evidence="9" type="ORF">GLAREA_08171</name>
</gene>
<dbReference type="GeneID" id="19467220"/>
<dbReference type="OrthoDB" id="342281at2759"/>